<feature type="domain" description="Wax synthase" evidence="8">
    <location>
        <begin position="254"/>
        <end position="341"/>
    </location>
</feature>
<dbReference type="PANTHER" id="PTHR31595:SF60">
    <property type="entry name" value="BIOSYNTHESIS PROTEIN (TRI7), PUTATIVE (AFU_ORTHOLOGUE AFUA_8G05970)-RELATED"/>
    <property type="match status" value="1"/>
</dbReference>
<keyword evidence="5 7" id="KW-1133">Transmembrane helix</keyword>
<evidence type="ECO:0000256" key="6">
    <source>
        <dbReference type="ARBA" id="ARBA00023136"/>
    </source>
</evidence>
<evidence type="ECO:0000256" key="4">
    <source>
        <dbReference type="ARBA" id="ARBA00022692"/>
    </source>
</evidence>
<dbReference type="EMBL" id="QGMK01000015">
    <property type="protein sequence ID" value="TVY85301.1"/>
    <property type="molecule type" value="Genomic_DNA"/>
</dbReference>
<comment type="similarity">
    <text evidence="2">Belongs to the wax synthase family.</text>
</comment>
<feature type="transmembrane region" description="Helical" evidence="7">
    <location>
        <begin position="302"/>
        <end position="327"/>
    </location>
</feature>
<dbReference type="GO" id="GO:0006629">
    <property type="term" value="P:lipid metabolic process"/>
    <property type="evidence" value="ECO:0007669"/>
    <property type="project" value="InterPro"/>
</dbReference>
<keyword evidence="6 7" id="KW-0472">Membrane</keyword>
<keyword evidence="10" id="KW-1185">Reference proteome</keyword>
<accession>A0A8T9CIM7</accession>
<proteinExistence type="inferred from homology"/>
<dbReference type="Pfam" id="PF13813">
    <property type="entry name" value="MBOAT_2"/>
    <property type="match status" value="1"/>
</dbReference>
<feature type="transmembrane region" description="Helical" evidence="7">
    <location>
        <begin position="379"/>
        <end position="398"/>
    </location>
</feature>
<sequence>MASGLFTSSSLPLSSFPVPLALLTQLALSSAAIGLTPSHSLARPAVLPLVSACVYSILTGARTQMRPRWASLLGGASFMFLLQYLGLGLVSRWNAHNKGPVQRERGVGKVEVESETGKGGVWSKFRWAWSSMFALRHVNTPYEARNTPAFKDTDSSWVPSKTAFLVRESAVAVVCYLLLDLLAQRPPPPNAPELFNAALIPVVRRLGEVTLPQLRLRAISITGFAVTFWALIRGYAAAMGTVTVALGLNEPRDWRPPFGSLSKAYSIQNLWGKVWHQNLRSLLTGPASKITYGILKLPRESLLARFVGVVITFALSGVMHSCAGIAAGMSPKQLNVLHFFLTQALGVIIEDLVRLVSLKAKGEEGIEKKDVPPTIANRIIGYLWVAAFMTWSGPVWLYPQASKPMPPGTNSSFLPYSIINAWKMGDFRAG</sequence>
<dbReference type="InterPro" id="IPR032805">
    <property type="entry name" value="Wax_synthase_dom"/>
</dbReference>
<comment type="subcellular location">
    <subcellularLocation>
        <location evidence="1">Membrane</location>
        <topology evidence="1">Multi-pass membrane protein</topology>
    </subcellularLocation>
</comment>
<evidence type="ECO:0000256" key="7">
    <source>
        <dbReference type="SAM" id="Phobius"/>
    </source>
</evidence>
<evidence type="ECO:0000256" key="2">
    <source>
        <dbReference type="ARBA" id="ARBA00007282"/>
    </source>
</evidence>
<comment type="caution">
    <text evidence="9">The sequence shown here is derived from an EMBL/GenBank/DDBJ whole genome shotgun (WGS) entry which is preliminary data.</text>
</comment>
<keyword evidence="4 7" id="KW-0812">Transmembrane</keyword>
<feature type="transmembrane region" description="Helical" evidence="7">
    <location>
        <begin position="339"/>
        <end position="358"/>
    </location>
</feature>
<evidence type="ECO:0000313" key="10">
    <source>
        <dbReference type="Proteomes" id="UP000469558"/>
    </source>
</evidence>
<protein>
    <submittedName>
        <fullName evidence="9">Acetyltransferase pyr8</fullName>
    </submittedName>
</protein>
<dbReference type="InterPro" id="IPR044851">
    <property type="entry name" value="Wax_synthase"/>
</dbReference>
<evidence type="ECO:0000259" key="8">
    <source>
        <dbReference type="Pfam" id="PF13813"/>
    </source>
</evidence>
<evidence type="ECO:0000313" key="9">
    <source>
        <dbReference type="EMBL" id="TVY85301.1"/>
    </source>
</evidence>
<gene>
    <name evidence="9" type="primary">pyr8</name>
    <name evidence="9" type="ORF">LSUE1_G002953</name>
</gene>
<feature type="transmembrane region" description="Helical" evidence="7">
    <location>
        <begin position="70"/>
        <end position="90"/>
    </location>
</feature>
<organism evidence="9 10">
    <name type="scientific">Lachnellula suecica</name>
    <dbReference type="NCBI Taxonomy" id="602035"/>
    <lineage>
        <taxon>Eukaryota</taxon>
        <taxon>Fungi</taxon>
        <taxon>Dikarya</taxon>
        <taxon>Ascomycota</taxon>
        <taxon>Pezizomycotina</taxon>
        <taxon>Leotiomycetes</taxon>
        <taxon>Helotiales</taxon>
        <taxon>Lachnaceae</taxon>
        <taxon>Lachnellula</taxon>
    </lineage>
</organism>
<evidence type="ECO:0000256" key="3">
    <source>
        <dbReference type="ARBA" id="ARBA00022679"/>
    </source>
</evidence>
<evidence type="ECO:0000256" key="5">
    <source>
        <dbReference type="ARBA" id="ARBA00022989"/>
    </source>
</evidence>
<dbReference type="PANTHER" id="PTHR31595">
    <property type="entry name" value="LONG-CHAIN-ALCOHOL O-FATTY-ACYLTRANSFERASE 3-RELATED"/>
    <property type="match status" value="1"/>
</dbReference>
<keyword evidence="3" id="KW-0808">Transferase</keyword>
<feature type="transmembrane region" description="Helical" evidence="7">
    <location>
        <begin position="41"/>
        <end position="58"/>
    </location>
</feature>
<dbReference type="OrthoDB" id="3547030at2759"/>
<dbReference type="GO" id="GO:0016020">
    <property type="term" value="C:membrane"/>
    <property type="evidence" value="ECO:0007669"/>
    <property type="project" value="UniProtKB-SubCell"/>
</dbReference>
<evidence type="ECO:0000256" key="1">
    <source>
        <dbReference type="ARBA" id="ARBA00004141"/>
    </source>
</evidence>
<reference evidence="9 10" key="1">
    <citation type="submission" date="2018-05" db="EMBL/GenBank/DDBJ databases">
        <title>Genome sequencing and assembly of the regulated plant pathogen Lachnellula willkommii and related sister species for the development of diagnostic species identification markers.</title>
        <authorList>
            <person name="Giroux E."/>
            <person name="Bilodeau G."/>
        </authorList>
    </citation>
    <scope>NUCLEOTIDE SEQUENCE [LARGE SCALE GENOMIC DNA]</scope>
    <source>
        <strain evidence="9 10">CBS 268.59</strain>
    </source>
</reference>
<dbReference type="AlphaFoldDB" id="A0A8T9CIM7"/>
<dbReference type="Proteomes" id="UP000469558">
    <property type="component" value="Unassembled WGS sequence"/>
</dbReference>
<dbReference type="GO" id="GO:0008374">
    <property type="term" value="F:O-acyltransferase activity"/>
    <property type="evidence" value="ECO:0007669"/>
    <property type="project" value="InterPro"/>
</dbReference>
<name>A0A8T9CIM7_9HELO</name>